<dbReference type="Gene3D" id="1.20.930.20">
    <property type="entry name" value="Adaptor protein Cbl, N-terminal domain"/>
    <property type="match status" value="1"/>
</dbReference>
<protein>
    <submittedName>
        <fullName evidence="1">Uncharacterized protein</fullName>
    </submittedName>
</protein>
<organism evidence="1 2">
    <name type="scientific">Lactarius akahatsu</name>
    <dbReference type="NCBI Taxonomy" id="416441"/>
    <lineage>
        <taxon>Eukaryota</taxon>
        <taxon>Fungi</taxon>
        <taxon>Dikarya</taxon>
        <taxon>Basidiomycota</taxon>
        <taxon>Agaricomycotina</taxon>
        <taxon>Agaricomycetes</taxon>
        <taxon>Russulales</taxon>
        <taxon>Russulaceae</taxon>
        <taxon>Lactarius</taxon>
    </lineage>
</organism>
<dbReference type="InterPro" id="IPR059179">
    <property type="entry name" value="MLKL-like_MCAfunc"/>
</dbReference>
<evidence type="ECO:0000313" key="1">
    <source>
        <dbReference type="EMBL" id="KAH8976684.1"/>
    </source>
</evidence>
<dbReference type="AlphaFoldDB" id="A0AAD4Q6Z3"/>
<evidence type="ECO:0000313" key="2">
    <source>
        <dbReference type="Proteomes" id="UP001201163"/>
    </source>
</evidence>
<name>A0AAD4Q6Z3_9AGAM</name>
<dbReference type="GO" id="GO:0007166">
    <property type="term" value="P:cell surface receptor signaling pathway"/>
    <property type="evidence" value="ECO:0007669"/>
    <property type="project" value="InterPro"/>
</dbReference>
<dbReference type="CDD" id="cd21037">
    <property type="entry name" value="MLKL_NTD"/>
    <property type="match status" value="1"/>
</dbReference>
<sequence>MSWREHHKDPSLAYWKHLRPKDTIFNEHRTRKRTIDICLRGSVLGKTAGERLSLPVYGSIRSLGQSSLVGYEGIHTLPSRHSHHRLLSRVPFNLISLKRRIRRPHPATSDDHPPAHGTTIVSDPAWHIDTHDDVAMNAIQTSLAILKEGSSLAAKFPFIAPVAGLLLQALTMRDEMKQYKQECEIVMYKLARIARIIVNVCERYNLSEEELPASLRDILGSLQRTRELDRIERVLKKCSKRKDLKGILLRKDLLTKIKQRDVELSNVLQAFQVRFIFIHVRWLTYLPVG</sequence>
<reference evidence="1" key="1">
    <citation type="submission" date="2022-01" db="EMBL/GenBank/DDBJ databases">
        <title>Comparative genomics reveals a dynamic genome evolution in the ectomycorrhizal milk-cap (Lactarius) mushrooms.</title>
        <authorList>
            <consortium name="DOE Joint Genome Institute"/>
            <person name="Lebreton A."/>
            <person name="Tang N."/>
            <person name="Kuo A."/>
            <person name="LaButti K."/>
            <person name="Drula E."/>
            <person name="Barry K."/>
            <person name="Clum A."/>
            <person name="Lipzen A."/>
            <person name="Mousain D."/>
            <person name="Ng V."/>
            <person name="Wang R."/>
            <person name="Wang X."/>
            <person name="Dai Y."/>
            <person name="Henrissat B."/>
            <person name="Grigoriev I.V."/>
            <person name="Guerin-Laguette A."/>
            <person name="Yu F."/>
            <person name="Martin F.M."/>
        </authorList>
    </citation>
    <scope>NUCLEOTIDE SEQUENCE</scope>
    <source>
        <strain evidence="1">QP</strain>
    </source>
</reference>
<dbReference type="InterPro" id="IPR036537">
    <property type="entry name" value="Adaptor_Cbl_N_dom_sf"/>
</dbReference>
<keyword evidence="2" id="KW-1185">Reference proteome</keyword>
<gene>
    <name evidence="1" type="ORF">EDB92DRAFT_2016915</name>
</gene>
<dbReference type="Proteomes" id="UP001201163">
    <property type="component" value="Unassembled WGS sequence"/>
</dbReference>
<comment type="caution">
    <text evidence="1">The sequence shown here is derived from an EMBL/GenBank/DDBJ whole genome shotgun (WGS) entry which is preliminary data.</text>
</comment>
<accession>A0AAD4Q6Z3</accession>
<dbReference type="EMBL" id="JAKELL010000490">
    <property type="protein sequence ID" value="KAH8976684.1"/>
    <property type="molecule type" value="Genomic_DNA"/>
</dbReference>
<proteinExistence type="predicted"/>